<sequence>MQSFFRDVGRCILFSNTFIAACAFGLVWQTYLLLQLPVRLWLAELAFLATFFIYNLDGLLPYKFNQNVLISERKNWLTRNRPILLFCMSIAGLSSLYLFARHGQTHHIWFIAHLVAISILYSSRIIPQKNGMYMPLRNVPLVKVFLVAYVWSCVTVILPLLAGNISILSTENVLLLLRRFFFLFALTLLFDIRDFEKDRLARTLTFPGLVGVRFTKILSLVLLLIFAELTWFTESGLMLFNLELSAAIAAMVVWFSHEKRNDYYFLILADGMMLLQFLLVYLAATIAI</sequence>
<evidence type="ECO:0000256" key="1">
    <source>
        <dbReference type="SAM" id="Phobius"/>
    </source>
</evidence>
<accession>A0A2T2YGZ6</accession>
<keyword evidence="1" id="KW-1133">Transmembrane helix</keyword>
<name>A0A2T2YGZ6_9BACT</name>
<keyword evidence="1" id="KW-0472">Membrane</keyword>
<feature type="transmembrane region" description="Helical" evidence="1">
    <location>
        <begin position="144"/>
        <end position="167"/>
    </location>
</feature>
<comment type="caution">
    <text evidence="2">The sequence shown here is derived from an EMBL/GenBank/DDBJ whole genome shotgun (WGS) entry which is preliminary data.</text>
</comment>
<gene>
    <name evidence="2" type="ORF">AHMF7605_15280</name>
</gene>
<reference evidence="2 3" key="1">
    <citation type="submission" date="2018-03" db="EMBL/GenBank/DDBJ databases">
        <title>Adhaeribacter sp. HMF7605 Genome sequencing and assembly.</title>
        <authorList>
            <person name="Kang H."/>
            <person name="Kang J."/>
            <person name="Cha I."/>
            <person name="Kim H."/>
            <person name="Joh K."/>
        </authorList>
    </citation>
    <scope>NUCLEOTIDE SEQUENCE [LARGE SCALE GENOMIC DNA]</scope>
    <source>
        <strain evidence="2 3">HMF7605</strain>
    </source>
</reference>
<feature type="transmembrane region" description="Helical" evidence="1">
    <location>
        <begin position="173"/>
        <end position="192"/>
    </location>
</feature>
<proteinExistence type="predicted"/>
<keyword evidence="1" id="KW-0812">Transmembrane</keyword>
<evidence type="ECO:0000313" key="3">
    <source>
        <dbReference type="Proteomes" id="UP000240357"/>
    </source>
</evidence>
<dbReference type="AlphaFoldDB" id="A0A2T2YGZ6"/>
<evidence type="ECO:0008006" key="4">
    <source>
        <dbReference type="Google" id="ProtNLM"/>
    </source>
</evidence>
<feature type="transmembrane region" description="Helical" evidence="1">
    <location>
        <begin position="106"/>
        <end position="123"/>
    </location>
</feature>
<protein>
    <recommendedName>
        <fullName evidence="4">Prenyltransferase</fullName>
    </recommendedName>
</protein>
<dbReference type="Proteomes" id="UP000240357">
    <property type="component" value="Unassembled WGS sequence"/>
</dbReference>
<dbReference type="OrthoDB" id="1467772at2"/>
<feature type="transmembrane region" description="Helical" evidence="1">
    <location>
        <begin position="83"/>
        <end position="100"/>
    </location>
</feature>
<feature type="transmembrane region" description="Helical" evidence="1">
    <location>
        <begin position="238"/>
        <end position="256"/>
    </location>
</feature>
<feature type="transmembrane region" description="Helical" evidence="1">
    <location>
        <begin position="40"/>
        <end position="62"/>
    </location>
</feature>
<feature type="transmembrane region" description="Helical" evidence="1">
    <location>
        <begin position="12"/>
        <end position="34"/>
    </location>
</feature>
<dbReference type="RefSeq" id="WP_106930750.1">
    <property type="nucleotide sequence ID" value="NZ_PYFT01000001.1"/>
</dbReference>
<organism evidence="2 3">
    <name type="scientific">Adhaeribacter arboris</name>
    <dbReference type="NCBI Taxonomy" id="2072846"/>
    <lineage>
        <taxon>Bacteria</taxon>
        <taxon>Pseudomonadati</taxon>
        <taxon>Bacteroidota</taxon>
        <taxon>Cytophagia</taxon>
        <taxon>Cytophagales</taxon>
        <taxon>Hymenobacteraceae</taxon>
        <taxon>Adhaeribacter</taxon>
    </lineage>
</organism>
<evidence type="ECO:0000313" key="2">
    <source>
        <dbReference type="EMBL" id="PSR54770.1"/>
    </source>
</evidence>
<keyword evidence="3" id="KW-1185">Reference proteome</keyword>
<dbReference type="EMBL" id="PYFT01000001">
    <property type="protein sequence ID" value="PSR54770.1"/>
    <property type="molecule type" value="Genomic_DNA"/>
</dbReference>
<feature type="transmembrane region" description="Helical" evidence="1">
    <location>
        <begin position="204"/>
        <end position="226"/>
    </location>
</feature>
<dbReference type="PROSITE" id="PS51257">
    <property type="entry name" value="PROKAR_LIPOPROTEIN"/>
    <property type="match status" value="1"/>
</dbReference>
<feature type="transmembrane region" description="Helical" evidence="1">
    <location>
        <begin position="263"/>
        <end position="284"/>
    </location>
</feature>